<dbReference type="InterPro" id="IPR003439">
    <property type="entry name" value="ABC_transporter-like_ATP-bd"/>
</dbReference>
<keyword evidence="2" id="KW-0472">Membrane</keyword>
<keyword evidence="2" id="KW-1003">Cell membrane</keyword>
<dbReference type="SUPFAM" id="SSF52540">
    <property type="entry name" value="P-loop containing nucleoside triphosphate hydrolases"/>
    <property type="match status" value="1"/>
</dbReference>
<evidence type="ECO:0000313" key="7">
    <source>
        <dbReference type="EMBL" id="ADI19830.1"/>
    </source>
</evidence>
<sequence length="274" mass="29148">MQGISSPVGRFFITMTVSRPKKMTQHNAAEDKSSVQDVIALSEASLSFDGAQGRVDILSNITLRVPQGQTIAVLGPSGAGKTSLLMVMSGLEQLTSGTADLAGHDITHMDEDSLAGLRRDNVGIIFQAFRLIPSMTAVQNVCVPLELAGHKDAEARAAEALRSVGLGHRLTHLPDQLSGGEQQRVAIARAIAPRPTILLADEPTGNLDSATGQRVIDQLFAAAKQVSASLVLITHDEALARRCTRILRIEDGRIKDDMMNSPTDKASKNTGAAR</sequence>
<reference evidence="7" key="1">
    <citation type="journal article" date="2011" name="Environ. Microbiol.">
        <title>Time-series analyses of Monterey Bay coastal microbial picoplankton using a 'genome proxy' microarray.</title>
        <authorList>
            <person name="Rich V.I."/>
            <person name="Pham V.D."/>
            <person name="Eppley J."/>
            <person name="Shi Y."/>
            <person name="DeLong E.F."/>
        </authorList>
    </citation>
    <scope>NUCLEOTIDE SEQUENCE</scope>
</reference>
<evidence type="ECO:0000256" key="3">
    <source>
        <dbReference type="ARBA" id="ARBA00022741"/>
    </source>
</evidence>
<evidence type="ECO:0000256" key="1">
    <source>
        <dbReference type="ARBA" id="ARBA00022448"/>
    </source>
</evidence>
<feature type="domain" description="ABC transporter" evidence="6">
    <location>
        <begin position="41"/>
        <end position="270"/>
    </location>
</feature>
<dbReference type="PANTHER" id="PTHR24220">
    <property type="entry name" value="IMPORT ATP-BINDING PROTEIN"/>
    <property type="match status" value="1"/>
</dbReference>
<keyword evidence="4" id="KW-0067">ATP-binding</keyword>
<proteinExistence type="inferred from homology"/>
<evidence type="ECO:0000256" key="4">
    <source>
        <dbReference type="ARBA" id="ARBA00022840"/>
    </source>
</evidence>
<dbReference type="InterPro" id="IPR027417">
    <property type="entry name" value="P-loop_NTPase"/>
</dbReference>
<dbReference type="GO" id="GO:0005886">
    <property type="term" value="C:plasma membrane"/>
    <property type="evidence" value="ECO:0007669"/>
    <property type="project" value="TreeGrafter"/>
</dbReference>
<dbReference type="CDD" id="cd03255">
    <property type="entry name" value="ABC_MJ0796_LolCDE_FtsE"/>
    <property type="match status" value="1"/>
</dbReference>
<dbReference type="SMART" id="SM00382">
    <property type="entry name" value="AAA"/>
    <property type="match status" value="1"/>
</dbReference>
<dbReference type="GO" id="GO:0098796">
    <property type="term" value="C:membrane protein complex"/>
    <property type="evidence" value="ECO:0007669"/>
    <property type="project" value="UniProtKB-ARBA"/>
</dbReference>
<dbReference type="InterPro" id="IPR003593">
    <property type="entry name" value="AAA+_ATPase"/>
</dbReference>
<evidence type="ECO:0000256" key="5">
    <source>
        <dbReference type="ARBA" id="ARBA00038388"/>
    </source>
</evidence>
<evidence type="ECO:0000259" key="6">
    <source>
        <dbReference type="PROSITE" id="PS50893"/>
    </source>
</evidence>
<dbReference type="InterPro" id="IPR017871">
    <property type="entry name" value="ABC_transporter-like_CS"/>
</dbReference>
<protein>
    <submittedName>
        <fullName evidence="7">Predicted ABC-type transport system involved in lysophospholipase l1 biosynthesis, ATPase component</fullName>
    </submittedName>
</protein>
<dbReference type="EMBL" id="GU474933">
    <property type="protein sequence ID" value="ADI19830.1"/>
    <property type="molecule type" value="Genomic_DNA"/>
</dbReference>
<dbReference type="InterPro" id="IPR015854">
    <property type="entry name" value="ABC_transpr_LolD-like"/>
</dbReference>
<comment type="similarity">
    <text evidence="5">Belongs to the ABC transporter superfamily. Macrolide exporter (TC 3.A.1.122) family.</text>
</comment>
<accession>E0XZI9</accession>
<dbReference type="GO" id="GO:0022857">
    <property type="term" value="F:transmembrane transporter activity"/>
    <property type="evidence" value="ECO:0007669"/>
    <property type="project" value="TreeGrafter"/>
</dbReference>
<dbReference type="PANTHER" id="PTHR24220:SF659">
    <property type="entry name" value="TRANSPORTER, PUTATIVE-RELATED"/>
    <property type="match status" value="1"/>
</dbReference>
<dbReference type="AlphaFoldDB" id="E0XZI9"/>
<keyword evidence="3" id="KW-0547">Nucleotide-binding</keyword>
<keyword evidence="2" id="KW-0997">Cell inner membrane</keyword>
<dbReference type="PROSITE" id="PS00211">
    <property type="entry name" value="ABC_TRANSPORTER_1"/>
    <property type="match status" value="1"/>
</dbReference>
<evidence type="ECO:0000256" key="2">
    <source>
        <dbReference type="ARBA" id="ARBA00022519"/>
    </source>
</evidence>
<dbReference type="PROSITE" id="PS50893">
    <property type="entry name" value="ABC_TRANSPORTER_2"/>
    <property type="match status" value="1"/>
</dbReference>
<dbReference type="GO" id="GO:0016887">
    <property type="term" value="F:ATP hydrolysis activity"/>
    <property type="evidence" value="ECO:0007669"/>
    <property type="project" value="InterPro"/>
</dbReference>
<dbReference type="Pfam" id="PF00005">
    <property type="entry name" value="ABC_tran"/>
    <property type="match status" value="1"/>
</dbReference>
<dbReference type="InterPro" id="IPR017911">
    <property type="entry name" value="MacB-like_ATP-bd"/>
</dbReference>
<organism evidence="7">
    <name type="scientific">uncultured alpha proteobacterium EB000_37G09</name>
    <dbReference type="NCBI Taxonomy" id="710792"/>
    <lineage>
        <taxon>Bacteria</taxon>
        <taxon>Pseudomonadati</taxon>
        <taxon>Pseudomonadota</taxon>
        <taxon>Alphaproteobacteria</taxon>
        <taxon>environmental samples</taxon>
    </lineage>
</organism>
<dbReference type="Gene3D" id="3.40.50.300">
    <property type="entry name" value="P-loop containing nucleotide triphosphate hydrolases"/>
    <property type="match status" value="1"/>
</dbReference>
<dbReference type="GO" id="GO:0005524">
    <property type="term" value="F:ATP binding"/>
    <property type="evidence" value="ECO:0007669"/>
    <property type="project" value="UniProtKB-KW"/>
</dbReference>
<keyword evidence="1" id="KW-0813">Transport</keyword>
<name>E0XZI9_9PROT</name>
<dbReference type="FunFam" id="3.40.50.300:FF:000032">
    <property type="entry name" value="Export ABC transporter ATP-binding protein"/>
    <property type="match status" value="1"/>
</dbReference>